<dbReference type="SMART" id="SM00248">
    <property type="entry name" value="ANK"/>
    <property type="match status" value="2"/>
</dbReference>
<sequence>MPDLQLYWQAEALYKKLPKKFDLSSWAVLGELDNEGRTPLALAVQAGHHRVASVLLERKAMIDPVDKEGNTVLMLAASSPSRNALMIVELLLSLNADVQASNFEKLRAVDVAKAPKVRQLLRMQMDRLEVGQKLKSSQSLPALKD</sequence>
<gene>
    <name evidence="4" type="ORF">SCF082_LOCUS36268</name>
</gene>
<dbReference type="SUPFAM" id="SSF48403">
    <property type="entry name" value="Ankyrin repeat"/>
    <property type="match status" value="1"/>
</dbReference>
<keyword evidence="1" id="KW-0677">Repeat</keyword>
<keyword evidence="5" id="KW-1185">Reference proteome</keyword>
<evidence type="ECO:0000256" key="2">
    <source>
        <dbReference type="ARBA" id="ARBA00023043"/>
    </source>
</evidence>
<proteinExistence type="predicted"/>
<organism evidence="4 5">
    <name type="scientific">Durusdinium trenchii</name>
    <dbReference type="NCBI Taxonomy" id="1381693"/>
    <lineage>
        <taxon>Eukaryota</taxon>
        <taxon>Sar</taxon>
        <taxon>Alveolata</taxon>
        <taxon>Dinophyceae</taxon>
        <taxon>Suessiales</taxon>
        <taxon>Symbiodiniaceae</taxon>
        <taxon>Durusdinium</taxon>
    </lineage>
</organism>
<feature type="repeat" description="ANK" evidence="3">
    <location>
        <begin position="68"/>
        <end position="103"/>
    </location>
</feature>
<dbReference type="Proteomes" id="UP001642464">
    <property type="component" value="Unassembled WGS sequence"/>
</dbReference>
<dbReference type="PRINTS" id="PR01415">
    <property type="entry name" value="ANKYRIN"/>
</dbReference>
<accession>A0ABP0PEQ1</accession>
<feature type="repeat" description="ANK" evidence="3">
    <location>
        <begin position="35"/>
        <end position="67"/>
    </location>
</feature>
<dbReference type="Pfam" id="PF12796">
    <property type="entry name" value="Ank_2"/>
    <property type="match status" value="1"/>
</dbReference>
<dbReference type="PANTHER" id="PTHR24171">
    <property type="entry name" value="ANKYRIN REPEAT DOMAIN-CONTAINING PROTEIN 39-RELATED"/>
    <property type="match status" value="1"/>
</dbReference>
<dbReference type="InterPro" id="IPR002110">
    <property type="entry name" value="Ankyrin_rpt"/>
</dbReference>
<evidence type="ECO:0000313" key="5">
    <source>
        <dbReference type="Proteomes" id="UP001642464"/>
    </source>
</evidence>
<evidence type="ECO:0000256" key="1">
    <source>
        <dbReference type="ARBA" id="ARBA00022737"/>
    </source>
</evidence>
<protein>
    <submittedName>
        <fullName evidence="4">Ankyrin repeat domain-containing protein 50</fullName>
    </submittedName>
</protein>
<dbReference type="PROSITE" id="PS50297">
    <property type="entry name" value="ANK_REP_REGION"/>
    <property type="match status" value="2"/>
</dbReference>
<evidence type="ECO:0000256" key="3">
    <source>
        <dbReference type="PROSITE-ProRule" id="PRU00023"/>
    </source>
</evidence>
<comment type="caution">
    <text evidence="4">The sequence shown here is derived from an EMBL/GenBank/DDBJ whole genome shotgun (WGS) entry which is preliminary data.</text>
</comment>
<dbReference type="PROSITE" id="PS50088">
    <property type="entry name" value="ANK_REPEAT"/>
    <property type="match status" value="2"/>
</dbReference>
<name>A0ABP0PEQ1_9DINO</name>
<dbReference type="Gene3D" id="1.25.40.20">
    <property type="entry name" value="Ankyrin repeat-containing domain"/>
    <property type="match status" value="1"/>
</dbReference>
<dbReference type="InterPro" id="IPR036770">
    <property type="entry name" value="Ankyrin_rpt-contain_sf"/>
</dbReference>
<evidence type="ECO:0000313" key="4">
    <source>
        <dbReference type="EMBL" id="CAK9074500.1"/>
    </source>
</evidence>
<dbReference type="EMBL" id="CAXAMM010035558">
    <property type="protein sequence ID" value="CAK9074500.1"/>
    <property type="molecule type" value="Genomic_DNA"/>
</dbReference>
<keyword evidence="2 3" id="KW-0040">ANK repeat</keyword>
<reference evidence="4 5" key="1">
    <citation type="submission" date="2024-02" db="EMBL/GenBank/DDBJ databases">
        <authorList>
            <person name="Chen Y."/>
            <person name="Shah S."/>
            <person name="Dougan E. K."/>
            <person name="Thang M."/>
            <person name="Chan C."/>
        </authorList>
    </citation>
    <scope>NUCLEOTIDE SEQUENCE [LARGE SCALE GENOMIC DNA]</scope>
</reference>